<dbReference type="PANTHER" id="PTHR42052">
    <property type="entry name" value="ABM DOMAIN-CONTAINING PROTEIN"/>
    <property type="match status" value="1"/>
</dbReference>
<protein>
    <recommendedName>
        <fullName evidence="3">ABM domain-containing protein</fullName>
    </recommendedName>
</protein>
<organism evidence="1 2">
    <name type="scientific">Conoideocrella luteorostrata</name>
    <dbReference type="NCBI Taxonomy" id="1105319"/>
    <lineage>
        <taxon>Eukaryota</taxon>
        <taxon>Fungi</taxon>
        <taxon>Dikarya</taxon>
        <taxon>Ascomycota</taxon>
        <taxon>Pezizomycotina</taxon>
        <taxon>Sordariomycetes</taxon>
        <taxon>Hypocreomycetidae</taxon>
        <taxon>Hypocreales</taxon>
        <taxon>Clavicipitaceae</taxon>
        <taxon>Conoideocrella</taxon>
    </lineage>
</organism>
<proteinExistence type="predicted"/>
<gene>
    <name evidence="1" type="ORF">QQS21_004689</name>
</gene>
<evidence type="ECO:0000313" key="2">
    <source>
        <dbReference type="Proteomes" id="UP001251528"/>
    </source>
</evidence>
<dbReference type="EMBL" id="JASWJB010000070">
    <property type="protein sequence ID" value="KAK2601805.1"/>
    <property type="molecule type" value="Genomic_DNA"/>
</dbReference>
<evidence type="ECO:0000313" key="1">
    <source>
        <dbReference type="EMBL" id="KAK2601805.1"/>
    </source>
</evidence>
<reference evidence="1" key="1">
    <citation type="submission" date="2023-06" db="EMBL/GenBank/DDBJ databases">
        <title>Conoideocrella luteorostrata (Hypocreales: Clavicipitaceae), a potential biocontrol fungus for elongate hemlock scale in United States Christmas tree production areas.</title>
        <authorList>
            <person name="Barrett H."/>
            <person name="Lovett B."/>
            <person name="Macias A.M."/>
            <person name="Stajich J.E."/>
            <person name="Kasson M.T."/>
        </authorList>
    </citation>
    <scope>NUCLEOTIDE SEQUENCE</scope>
    <source>
        <strain evidence="1">ARSEF 14590</strain>
    </source>
</reference>
<keyword evidence="2" id="KW-1185">Reference proteome</keyword>
<dbReference type="Proteomes" id="UP001251528">
    <property type="component" value="Unassembled WGS sequence"/>
</dbReference>
<dbReference type="AlphaFoldDB" id="A0AAJ0CTE9"/>
<evidence type="ECO:0008006" key="3">
    <source>
        <dbReference type="Google" id="ProtNLM"/>
    </source>
</evidence>
<name>A0AAJ0CTE9_9HYPO</name>
<accession>A0AAJ0CTE9</accession>
<sequence>MPISEIGLLKLKSSKSVDDADLRARMNEITVGLQAFTGYPFYFLQQVKDPSFIYLLGEWESLDQHYKGLHGLPDFKQLVLTMSQFFEFQWMAHYDFKMDEADLNAELLEVARFTMDQSRRAEFATKAGLVVQKLDDHLGKNKTVTGWKVDQQREKEEFVVLVPWKDAQQRIEVGETEAGVEYGKLNDFSEEVEIQHIRLLKDL</sequence>
<dbReference type="PANTHER" id="PTHR42052:SF1">
    <property type="entry name" value="ABM DOMAIN-CONTAINING PROTEIN"/>
    <property type="match status" value="1"/>
</dbReference>
<dbReference type="Gene3D" id="3.30.70.100">
    <property type="match status" value="1"/>
</dbReference>
<comment type="caution">
    <text evidence="1">The sequence shown here is derived from an EMBL/GenBank/DDBJ whole genome shotgun (WGS) entry which is preliminary data.</text>
</comment>